<dbReference type="PROSITE" id="PS50987">
    <property type="entry name" value="HTH_ARSR_2"/>
    <property type="match status" value="1"/>
</dbReference>
<dbReference type="PATRIC" id="fig|1423734.3.peg.64"/>
<dbReference type="PANTHER" id="PTHR33154:SF33">
    <property type="entry name" value="TRANSCRIPTIONAL REPRESSOR SDPR"/>
    <property type="match status" value="1"/>
</dbReference>
<protein>
    <recommendedName>
        <fullName evidence="4">HTH arsR-type domain-containing protein</fullName>
    </recommendedName>
</protein>
<dbReference type="Gene3D" id="1.10.10.10">
    <property type="entry name" value="Winged helix-like DNA-binding domain superfamily/Winged helix DNA-binding domain"/>
    <property type="match status" value="1"/>
</dbReference>
<dbReference type="NCBIfam" id="NF033788">
    <property type="entry name" value="HTH_metalloreg"/>
    <property type="match status" value="1"/>
</dbReference>
<name>X0QSG2_9LACO</name>
<evidence type="ECO:0000313" key="6">
    <source>
        <dbReference type="Proteomes" id="UP000051236"/>
    </source>
</evidence>
<accession>X0QSG2</accession>
<evidence type="ECO:0000256" key="1">
    <source>
        <dbReference type="ARBA" id="ARBA00023015"/>
    </source>
</evidence>
<reference evidence="5 6" key="1">
    <citation type="journal article" date="2015" name="Genome Announc.">
        <title>Expanding the biotechnology potential of lactobacilli through comparative genomics of 213 strains and associated genera.</title>
        <authorList>
            <person name="Sun Z."/>
            <person name="Harris H.M."/>
            <person name="McCann A."/>
            <person name="Guo C."/>
            <person name="Argimon S."/>
            <person name="Zhang W."/>
            <person name="Yang X."/>
            <person name="Jeffery I.B."/>
            <person name="Cooney J.C."/>
            <person name="Kagawa T.F."/>
            <person name="Liu W."/>
            <person name="Song Y."/>
            <person name="Salvetti E."/>
            <person name="Wrobel A."/>
            <person name="Rasinkangas P."/>
            <person name="Parkhill J."/>
            <person name="Rea M.C."/>
            <person name="O'Sullivan O."/>
            <person name="Ritari J."/>
            <person name="Douillard F.P."/>
            <person name="Paul Ross R."/>
            <person name="Yang R."/>
            <person name="Briner A.E."/>
            <person name="Felis G.E."/>
            <person name="de Vos W.M."/>
            <person name="Barrangou R."/>
            <person name="Klaenhammer T.R."/>
            <person name="Caufield P.W."/>
            <person name="Cui Y."/>
            <person name="Zhang H."/>
            <person name="O'Toole P.W."/>
        </authorList>
    </citation>
    <scope>NUCLEOTIDE SEQUENCE [LARGE SCALE GENOMIC DNA]</scope>
    <source>
        <strain evidence="5 6">DSM 18527</strain>
    </source>
</reference>
<keyword evidence="2" id="KW-0238">DNA-binding</keyword>
<dbReference type="AlphaFoldDB" id="X0QSG2"/>
<dbReference type="InterPro" id="IPR036388">
    <property type="entry name" value="WH-like_DNA-bd_sf"/>
</dbReference>
<keyword evidence="6" id="KW-1185">Reference proteome</keyword>
<dbReference type="Proteomes" id="UP000051236">
    <property type="component" value="Unassembled WGS sequence"/>
</dbReference>
<dbReference type="GO" id="GO:0003700">
    <property type="term" value="F:DNA-binding transcription factor activity"/>
    <property type="evidence" value="ECO:0007669"/>
    <property type="project" value="InterPro"/>
</dbReference>
<evidence type="ECO:0000256" key="2">
    <source>
        <dbReference type="ARBA" id="ARBA00023125"/>
    </source>
</evidence>
<dbReference type="GO" id="GO:0003677">
    <property type="term" value="F:DNA binding"/>
    <property type="evidence" value="ECO:0007669"/>
    <property type="project" value="UniProtKB-KW"/>
</dbReference>
<dbReference type="SUPFAM" id="SSF46785">
    <property type="entry name" value="Winged helix' DNA-binding domain"/>
    <property type="match status" value="1"/>
</dbReference>
<gene>
    <name evidence="5" type="ORF">FC83_GL000063</name>
</gene>
<dbReference type="PRINTS" id="PR00778">
    <property type="entry name" value="HTHARSR"/>
</dbReference>
<dbReference type="PANTHER" id="PTHR33154">
    <property type="entry name" value="TRANSCRIPTIONAL REGULATOR, ARSR FAMILY"/>
    <property type="match status" value="1"/>
</dbReference>
<dbReference type="InterPro" id="IPR011991">
    <property type="entry name" value="ArsR-like_HTH"/>
</dbReference>
<keyword evidence="1" id="KW-0805">Transcription regulation</keyword>
<dbReference type="EMBL" id="AZGA01000062">
    <property type="protein sequence ID" value="KRM32975.1"/>
    <property type="molecule type" value="Genomic_DNA"/>
</dbReference>
<comment type="caution">
    <text evidence="5">The sequence shown here is derived from an EMBL/GenBank/DDBJ whole genome shotgun (WGS) entry which is preliminary data.</text>
</comment>
<dbReference type="eggNOG" id="COG0640">
    <property type="taxonomic scope" value="Bacteria"/>
</dbReference>
<evidence type="ECO:0000256" key="3">
    <source>
        <dbReference type="ARBA" id="ARBA00023163"/>
    </source>
</evidence>
<evidence type="ECO:0000313" key="5">
    <source>
        <dbReference type="EMBL" id="KRM32975.1"/>
    </source>
</evidence>
<keyword evidence="3" id="KW-0804">Transcription</keyword>
<dbReference type="InterPro" id="IPR051081">
    <property type="entry name" value="HTH_MetalResp_TranReg"/>
</dbReference>
<dbReference type="STRING" id="1423734.FC83_GL000063"/>
<dbReference type="InterPro" id="IPR036390">
    <property type="entry name" value="WH_DNA-bd_sf"/>
</dbReference>
<dbReference type="CDD" id="cd00090">
    <property type="entry name" value="HTH_ARSR"/>
    <property type="match status" value="1"/>
</dbReference>
<dbReference type="InterPro" id="IPR001845">
    <property type="entry name" value="HTH_ArsR_DNA-bd_dom"/>
</dbReference>
<dbReference type="Pfam" id="PF01022">
    <property type="entry name" value="HTH_5"/>
    <property type="match status" value="1"/>
</dbReference>
<organism evidence="5 6">
    <name type="scientific">Agrilactobacillus composti DSM 18527 = JCM 14202</name>
    <dbReference type="NCBI Taxonomy" id="1423734"/>
    <lineage>
        <taxon>Bacteria</taxon>
        <taxon>Bacillati</taxon>
        <taxon>Bacillota</taxon>
        <taxon>Bacilli</taxon>
        <taxon>Lactobacillales</taxon>
        <taxon>Lactobacillaceae</taxon>
        <taxon>Agrilactobacillus</taxon>
    </lineage>
</organism>
<dbReference type="RefSeq" id="WP_235184367.1">
    <property type="nucleotide sequence ID" value="NZ_AZGA01000062.1"/>
</dbReference>
<proteinExistence type="predicted"/>
<sequence>MNTYTLQLKLVHGFSNPIRYGILMALKTGEQNVSALVDAVDASQSAVSQHLSCLRECGLIEKRIDGKYCYYRLTSPKISQLLDLLNDAIGDFHWDEADNVVCHHHMA</sequence>
<feature type="domain" description="HTH arsR-type" evidence="4">
    <location>
        <begin position="1"/>
        <end position="93"/>
    </location>
</feature>
<dbReference type="SMART" id="SM00418">
    <property type="entry name" value="HTH_ARSR"/>
    <property type="match status" value="1"/>
</dbReference>
<evidence type="ECO:0000259" key="4">
    <source>
        <dbReference type="PROSITE" id="PS50987"/>
    </source>
</evidence>